<dbReference type="PIRSF" id="PIRSF003107">
    <property type="entry name" value="PhoU"/>
    <property type="match status" value="1"/>
</dbReference>
<accession>A0A9X3TYB4</accession>
<comment type="similarity">
    <text evidence="2 8">Belongs to the PhoU family.</text>
</comment>
<dbReference type="SUPFAM" id="SSF109755">
    <property type="entry name" value="PhoU-like"/>
    <property type="match status" value="1"/>
</dbReference>
<evidence type="ECO:0000256" key="6">
    <source>
        <dbReference type="ARBA" id="ARBA00022592"/>
    </source>
</evidence>
<dbReference type="RefSeq" id="WP_274943312.1">
    <property type="nucleotide sequence ID" value="NZ_JANWOI010000002.1"/>
</dbReference>
<reference evidence="10" key="1">
    <citation type="submission" date="2022-08" db="EMBL/GenBank/DDBJ databases">
        <authorList>
            <person name="Vandamme P."/>
            <person name="Hettiarachchi A."/>
            <person name="Peeters C."/>
            <person name="Cnockaert M."/>
            <person name="Carlier A."/>
        </authorList>
    </citation>
    <scope>NUCLEOTIDE SEQUENCE</scope>
    <source>
        <strain evidence="10">LMG 31809</strain>
    </source>
</reference>
<feature type="domain" description="PhoU" evidence="9">
    <location>
        <begin position="124"/>
        <end position="209"/>
    </location>
</feature>
<dbReference type="GO" id="GO:0006817">
    <property type="term" value="P:phosphate ion transport"/>
    <property type="evidence" value="ECO:0007669"/>
    <property type="project" value="UniProtKB-KW"/>
</dbReference>
<reference evidence="10" key="2">
    <citation type="journal article" date="2023" name="Syst. Appl. Microbiol.">
        <title>Govania unica gen. nov., sp. nov., a rare biosphere bacterium that represents a novel family in the class Alphaproteobacteria.</title>
        <authorList>
            <person name="Vandamme P."/>
            <person name="Peeters C."/>
            <person name="Hettiarachchi A."/>
            <person name="Cnockaert M."/>
            <person name="Carlier A."/>
        </authorList>
    </citation>
    <scope>NUCLEOTIDE SEQUENCE</scope>
    <source>
        <strain evidence="10">LMG 31809</strain>
    </source>
</reference>
<dbReference type="GO" id="GO:0005737">
    <property type="term" value="C:cytoplasm"/>
    <property type="evidence" value="ECO:0007669"/>
    <property type="project" value="UniProtKB-SubCell"/>
</dbReference>
<protein>
    <recommendedName>
        <fullName evidence="8">Phosphate-specific transport system accessory protein PhoU</fullName>
    </recommendedName>
</protein>
<dbReference type="FunFam" id="1.20.58.220:FF:000004">
    <property type="entry name" value="Phosphate-specific transport system accessory protein PhoU"/>
    <property type="match status" value="1"/>
</dbReference>
<dbReference type="Pfam" id="PF01895">
    <property type="entry name" value="PhoU"/>
    <property type="match status" value="2"/>
</dbReference>
<dbReference type="InterPro" id="IPR038078">
    <property type="entry name" value="PhoU-like_sf"/>
</dbReference>
<evidence type="ECO:0000313" key="10">
    <source>
        <dbReference type="EMBL" id="MDA5193612.1"/>
    </source>
</evidence>
<dbReference type="InterPro" id="IPR028366">
    <property type="entry name" value="PhoU"/>
</dbReference>
<comment type="subunit">
    <text evidence="3 8">Homodimer.</text>
</comment>
<evidence type="ECO:0000256" key="2">
    <source>
        <dbReference type="ARBA" id="ARBA00008107"/>
    </source>
</evidence>
<evidence type="ECO:0000256" key="5">
    <source>
        <dbReference type="ARBA" id="ARBA00022490"/>
    </source>
</evidence>
<evidence type="ECO:0000256" key="3">
    <source>
        <dbReference type="ARBA" id="ARBA00011738"/>
    </source>
</evidence>
<name>A0A9X3TYB4_9PROT</name>
<dbReference type="Proteomes" id="UP001141619">
    <property type="component" value="Unassembled WGS sequence"/>
</dbReference>
<dbReference type="EMBL" id="JANWOI010000002">
    <property type="protein sequence ID" value="MDA5193612.1"/>
    <property type="molecule type" value="Genomic_DNA"/>
</dbReference>
<gene>
    <name evidence="10" type="primary">phoU</name>
    <name evidence="10" type="ORF">NYP16_06545</name>
</gene>
<evidence type="ECO:0000256" key="1">
    <source>
        <dbReference type="ARBA" id="ARBA00004496"/>
    </source>
</evidence>
<keyword evidence="6 8" id="KW-0592">Phosphate transport</keyword>
<dbReference type="Gene3D" id="1.20.58.220">
    <property type="entry name" value="Phosphate transport system protein phou homolog 2, domain 2"/>
    <property type="match status" value="1"/>
</dbReference>
<dbReference type="PANTHER" id="PTHR42930:SF3">
    <property type="entry name" value="PHOSPHATE-SPECIFIC TRANSPORT SYSTEM ACCESSORY PROTEIN PHOU"/>
    <property type="match status" value="1"/>
</dbReference>
<sequence length="239" mass="26945">MAQEHTVKSYDEELNQLRSMISRMGGLAEAQLTGAIEALTERNAEKAQRIIAADRSLDILEQEIESQAIQMIALRSPMADDLREIVAAIKISSTLERIADYAKNVAKRSIVLNQSEHVKPAVLIPQMVELTKVMLKDALDAYIDRDAQKTIMVWESDKGVDELYNSLFRELLTYMMENPRLITPCTHILFIAKNIERIGDHVTNLAEIVYYQVKGETLDMNRPKSDDTSFAVVPPPANT</sequence>
<keyword evidence="5 8" id="KW-0963">Cytoplasm</keyword>
<evidence type="ECO:0000256" key="8">
    <source>
        <dbReference type="PIRNR" id="PIRNR003107"/>
    </source>
</evidence>
<proteinExistence type="inferred from homology"/>
<evidence type="ECO:0000256" key="4">
    <source>
        <dbReference type="ARBA" id="ARBA00022448"/>
    </source>
</evidence>
<keyword evidence="4 8" id="KW-0813">Transport</keyword>
<feature type="domain" description="PhoU" evidence="9">
    <location>
        <begin position="21"/>
        <end position="108"/>
    </location>
</feature>
<keyword evidence="11" id="KW-1185">Reference proteome</keyword>
<comment type="subcellular location">
    <subcellularLocation>
        <location evidence="1 8">Cytoplasm</location>
    </subcellularLocation>
</comment>
<evidence type="ECO:0000259" key="9">
    <source>
        <dbReference type="Pfam" id="PF01895"/>
    </source>
</evidence>
<evidence type="ECO:0000256" key="7">
    <source>
        <dbReference type="ARBA" id="ARBA00056181"/>
    </source>
</evidence>
<evidence type="ECO:0000313" key="11">
    <source>
        <dbReference type="Proteomes" id="UP001141619"/>
    </source>
</evidence>
<dbReference type="AlphaFoldDB" id="A0A9X3TYB4"/>
<organism evidence="10 11">
    <name type="scientific">Govanella unica</name>
    <dbReference type="NCBI Taxonomy" id="2975056"/>
    <lineage>
        <taxon>Bacteria</taxon>
        <taxon>Pseudomonadati</taxon>
        <taxon>Pseudomonadota</taxon>
        <taxon>Alphaproteobacteria</taxon>
        <taxon>Emcibacterales</taxon>
        <taxon>Govanellaceae</taxon>
        <taxon>Govanella</taxon>
    </lineage>
</organism>
<dbReference type="NCBIfam" id="TIGR02135">
    <property type="entry name" value="phoU_full"/>
    <property type="match status" value="1"/>
</dbReference>
<comment type="caution">
    <text evidence="10">The sequence shown here is derived from an EMBL/GenBank/DDBJ whole genome shotgun (WGS) entry which is preliminary data.</text>
</comment>
<dbReference type="GO" id="GO:0030643">
    <property type="term" value="P:intracellular phosphate ion homeostasis"/>
    <property type="evidence" value="ECO:0007669"/>
    <property type="project" value="InterPro"/>
</dbReference>
<comment type="function">
    <text evidence="7 8">Plays a role in the regulation of phosphate uptake.</text>
</comment>
<dbReference type="GO" id="GO:0045936">
    <property type="term" value="P:negative regulation of phosphate metabolic process"/>
    <property type="evidence" value="ECO:0007669"/>
    <property type="project" value="InterPro"/>
</dbReference>
<dbReference type="InterPro" id="IPR026022">
    <property type="entry name" value="PhoU_dom"/>
</dbReference>
<dbReference type="PANTHER" id="PTHR42930">
    <property type="entry name" value="PHOSPHATE-SPECIFIC TRANSPORT SYSTEM ACCESSORY PROTEIN PHOU"/>
    <property type="match status" value="1"/>
</dbReference>